<dbReference type="Proteomes" id="UP000004994">
    <property type="component" value="Chromosome 8"/>
</dbReference>
<name>K4CJF8_SOLLC</name>
<dbReference type="SMR" id="K4CJF8"/>
<dbReference type="EnsemblPlants" id="Solyc08g016340.1.1">
    <property type="protein sequence ID" value="Solyc08g016340.1.1"/>
    <property type="gene ID" value="Solyc08g016340.1"/>
</dbReference>
<keyword evidence="2" id="KW-1185">Reference proteome</keyword>
<dbReference type="AlphaFoldDB" id="K4CJF8"/>
<reference evidence="1" key="1">
    <citation type="journal article" date="2012" name="Nature">
        <title>The tomato genome sequence provides insights into fleshy fruit evolution.</title>
        <authorList>
            <consortium name="Tomato Genome Consortium"/>
        </authorList>
    </citation>
    <scope>NUCLEOTIDE SEQUENCE [LARGE SCALE GENOMIC DNA]</scope>
    <source>
        <strain evidence="1">cv. Heinz 1706</strain>
    </source>
</reference>
<dbReference type="PhylomeDB" id="K4CJF8"/>
<dbReference type="Gene3D" id="3.30.200.20">
    <property type="entry name" value="Phosphorylase Kinase, domain 1"/>
    <property type="match status" value="1"/>
</dbReference>
<sequence>MDQDLVLHFPNDVILSLSTVYQGWVDEKTLAPTKVGTAMIVAIKKLNSESTQGFEEWQEMNVVKWDEHKSCSVFQE</sequence>
<protein>
    <submittedName>
        <fullName evidence="1">Uncharacterized protein</fullName>
    </submittedName>
</protein>
<dbReference type="Gramene" id="Solyc08g016340.1.1">
    <property type="protein sequence ID" value="Solyc08g016340.1.1"/>
    <property type="gene ID" value="Solyc08g016340.1"/>
</dbReference>
<dbReference type="eggNOG" id="KOG1187">
    <property type="taxonomic scope" value="Eukaryota"/>
</dbReference>
<reference evidence="1" key="2">
    <citation type="submission" date="2015-06" db="UniProtKB">
        <authorList>
            <consortium name="EnsemblPlants"/>
        </authorList>
    </citation>
    <scope>IDENTIFICATION</scope>
    <source>
        <strain evidence="1">cv. Heinz 1706</strain>
    </source>
</reference>
<organism evidence="1">
    <name type="scientific">Solanum lycopersicum</name>
    <name type="common">Tomato</name>
    <name type="synonym">Lycopersicon esculentum</name>
    <dbReference type="NCBI Taxonomy" id="4081"/>
    <lineage>
        <taxon>Eukaryota</taxon>
        <taxon>Viridiplantae</taxon>
        <taxon>Streptophyta</taxon>
        <taxon>Embryophyta</taxon>
        <taxon>Tracheophyta</taxon>
        <taxon>Spermatophyta</taxon>
        <taxon>Magnoliopsida</taxon>
        <taxon>eudicotyledons</taxon>
        <taxon>Gunneridae</taxon>
        <taxon>Pentapetalae</taxon>
        <taxon>asterids</taxon>
        <taxon>lamiids</taxon>
        <taxon>Solanales</taxon>
        <taxon>Solanaceae</taxon>
        <taxon>Solanoideae</taxon>
        <taxon>Solaneae</taxon>
        <taxon>Solanum</taxon>
        <taxon>Solanum subgen. Lycopersicon</taxon>
    </lineage>
</organism>
<evidence type="ECO:0000313" key="2">
    <source>
        <dbReference type="Proteomes" id="UP000004994"/>
    </source>
</evidence>
<dbReference type="InParanoid" id="K4CJF8"/>
<evidence type="ECO:0000313" key="1">
    <source>
        <dbReference type="EnsemblPlants" id="Solyc08g016340.1.1"/>
    </source>
</evidence>
<dbReference type="PaxDb" id="4081-Solyc08g016340.1.1"/>
<proteinExistence type="predicted"/>
<dbReference type="STRING" id="4081.K4CJF8"/>
<dbReference type="HOGENOM" id="CLU_2659281_0_0_1"/>
<accession>K4CJF8</accession>